<keyword evidence="5" id="KW-1185">Reference proteome</keyword>
<accession>A0A2U1AH14</accession>
<dbReference type="EMBL" id="JACHVZ010000033">
    <property type="protein sequence ID" value="MBB2932837.1"/>
    <property type="molecule type" value="Genomic_DNA"/>
</dbReference>
<evidence type="ECO:0000313" key="5">
    <source>
        <dbReference type="Proteomes" id="UP000533533"/>
    </source>
</evidence>
<keyword evidence="3" id="KW-0449">Lipoprotein</keyword>
<dbReference type="InterPro" id="IPR008816">
    <property type="entry name" value="Gly_zipper_2TM_dom"/>
</dbReference>
<dbReference type="RefSeq" id="WP_110388665.1">
    <property type="nucleotide sequence ID" value="NZ_JACHVZ010000033.1"/>
</dbReference>
<dbReference type="AlphaFoldDB" id="A0A2U1AH14"/>
<evidence type="ECO:0000313" key="4">
    <source>
        <dbReference type="Proteomes" id="UP000247772"/>
    </source>
</evidence>
<evidence type="ECO:0000313" key="2">
    <source>
        <dbReference type="EMBL" id="MBB2932837.1"/>
    </source>
</evidence>
<organism evidence="3 4">
    <name type="scientific">Paraburkholderia silvatlantica</name>
    <dbReference type="NCBI Taxonomy" id="321895"/>
    <lineage>
        <taxon>Bacteria</taxon>
        <taxon>Pseudomonadati</taxon>
        <taxon>Pseudomonadota</taxon>
        <taxon>Betaproteobacteria</taxon>
        <taxon>Burkholderiales</taxon>
        <taxon>Burkholderiaceae</taxon>
        <taxon>Paraburkholderia</taxon>
    </lineage>
</organism>
<protein>
    <submittedName>
        <fullName evidence="3">Osmotically inducible lipoprotein OsmB</fullName>
    </submittedName>
</protein>
<gene>
    <name evidence="3" type="ORF">C7410_11240</name>
    <name evidence="2" type="ORF">FHX59_007326</name>
</gene>
<name>A0A2U1AH14_9BURK</name>
<proteinExistence type="predicted"/>
<evidence type="ECO:0000259" key="1">
    <source>
        <dbReference type="Pfam" id="PF05433"/>
    </source>
</evidence>
<sequence>MITLKRARTLLTATTVVAVLGSLGACDNMSRRDRDTVIGAGVGGVAGAAIGGNALSTVGGAAVGGVIGNQVGK</sequence>
<dbReference type="Proteomes" id="UP000247772">
    <property type="component" value="Unassembled WGS sequence"/>
</dbReference>
<dbReference type="GO" id="GO:0019867">
    <property type="term" value="C:outer membrane"/>
    <property type="evidence" value="ECO:0007669"/>
    <property type="project" value="InterPro"/>
</dbReference>
<feature type="domain" description="Glycine zipper 2TM" evidence="1">
    <location>
        <begin position="35"/>
        <end position="72"/>
    </location>
</feature>
<reference evidence="3 4" key="1">
    <citation type="submission" date="2018-06" db="EMBL/GenBank/DDBJ databases">
        <title>Genomic Encyclopedia of Type Strains, Phase IV (KMG-V): Genome sequencing to study the core and pangenomes of soil and plant-associated prokaryotes.</title>
        <authorList>
            <person name="Whitman W."/>
        </authorList>
    </citation>
    <scope>NUCLEOTIDE SEQUENCE [LARGE SCALE GENOMIC DNA]</scope>
    <source>
        <strain evidence="3 4">SRCL-318</strain>
        <strain evidence="2 5">SRMrh-85</strain>
    </source>
</reference>
<dbReference type="PROSITE" id="PS51257">
    <property type="entry name" value="PROKAR_LIPOPROTEIN"/>
    <property type="match status" value="1"/>
</dbReference>
<dbReference type="Pfam" id="PF05433">
    <property type="entry name" value="Rick_17kDa_Anti"/>
    <property type="match status" value="1"/>
</dbReference>
<dbReference type="Proteomes" id="UP000533533">
    <property type="component" value="Unassembled WGS sequence"/>
</dbReference>
<evidence type="ECO:0000313" key="3">
    <source>
        <dbReference type="EMBL" id="PYE21851.1"/>
    </source>
</evidence>
<comment type="caution">
    <text evidence="3">The sequence shown here is derived from an EMBL/GenBank/DDBJ whole genome shotgun (WGS) entry which is preliminary data.</text>
</comment>
<dbReference type="EMBL" id="QJSQ01000012">
    <property type="protein sequence ID" value="PYE21851.1"/>
    <property type="molecule type" value="Genomic_DNA"/>
</dbReference>